<dbReference type="InterPro" id="IPR001303">
    <property type="entry name" value="Aldolase_II/adducin_N"/>
</dbReference>
<proteinExistence type="predicted"/>
<gene>
    <name evidence="2" type="ORF">THIOM_000628</name>
</gene>
<dbReference type="EMBL" id="LUTY01000309">
    <property type="protein sequence ID" value="OAD23537.1"/>
    <property type="molecule type" value="Genomic_DNA"/>
</dbReference>
<accession>A0A176S6F2</accession>
<dbReference type="Proteomes" id="UP000076962">
    <property type="component" value="Unassembled WGS sequence"/>
</dbReference>
<reference evidence="2 3" key="1">
    <citation type="submission" date="2016-05" db="EMBL/GenBank/DDBJ databases">
        <title>Single-cell genome of chain-forming Candidatus Thiomargarita nelsonii and comparison to other large sulfur-oxidizing bacteria.</title>
        <authorList>
            <person name="Winkel M."/>
            <person name="Salman V."/>
            <person name="Woyke T."/>
            <person name="Schulz-Vogt H."/>
            <person name="Richter M."/>
            <person name="Flood B."/>
            <person name="Bailey J."/>
            <person name="Amann R."/>
            <person name="Mussmann M."/>
        </authorList>
    </citation>
    <scope>NUCLEOTIDE SEQUENCE [LARGE SCALE GENOMIC DNA]</scope>
    <source>
        <strain evidence="2 3">THI036</strain>
    </source>
</reference>
<dbReference type="SUPFAM" id="SSF53639">
    <property type="entry name" value="AraD/HMP-PK domain-like"/>
    <property type="match status" value="1"/>
</dbReference>
<keyword evidence="3" id="KW-1185">Reference proteome</keyword>
<dbReference type="AlphaFoldDB" id="A0A176S6F2"/>
<comment type="caution">
    <text evidence="2">The sequence shown here is derived from an EMBL/GenBank/DDBJ whole genome shotgun (WGS) entry which is preliminary data.</text>
</comment>
<protein>
    <submittedName>
        <fullName evidence="2">Short-chain dehydrogenase/reductase SDR</fullName>
    </submittedName>
</protein>
<dbReference type="PATRIC" id="fig|1003181.4.peg.932"/>
<organism evidence="2 3">
    <name type="scientific">Candidatus Thiomargarita nelsonii</name>
    <dbReference type="NCBI Taxonomy" id="1003181"/>
    <lineage>
        <taxon>Bacteria</taxon>
        <taxon>Pseudomonadati</taxon>
        <taxon>Pseudomonadota</taxon>
        <taxon>Gammaproteobacteria</taxon>
        <taxon>Thiotrichales</taxon>
        <taxon>Thiotrichaceae</taxon>
        <taxon>Thiomargarita</taxon>
    </lineage>
</organism>
<dbReference type="GO" id="GO:0005996">
    <property type="term" value="P:monosaccharide metabolic process"/>
    <property type="evidence" value="ECO:0007669"/>
    <property type="project" value="UniProtKB-ARBA"/>
</dbReference>
<evidence type="ECO:0000313" key="3">
    <source>
        <dbReference type="Proteomes" id="UP000076962"/>
    </source>
</evidence>
<dbReference type="InterPro" id="IPR036409">
    <property type="entry name" value="Aldolase_II/adducin_N_sf"/>
</dbReference>
<dbReference type="Pfam" id="PF00596">
    <property type="entry name" value="Aldolase_II"/>
    <property type="match status" value="1"/>
</dbReference>
<evidence type="ECO:0000259" key="1">
    <source>
        <dbReference type="SMART" id="SM01007"/>
    </source>
</evidence>
<evidence type="ECO:0000313" key="2">
    <source>
        <dbReference type="EMBL" id="OAD23537.1"/>
    </source>
</evidence>
<name>A0A176S6F2_9GAMM</name>
<feature type="domain" description="Class II aldolase/adducin N-terminal" evidence="1">
    <location>
        <begin position="18"/>
        <end position="179"/>
    </location>
</feature>
<dbReference type="SMART" id="SM01007">
    <property type="entry name" value="Aldolase_II"/>
    <property type="match status" value="1"/>
</dbReference>
<dbReference type="Gene3D" id="3.40.225.10">
    <property type="entry name" value="Class II aldolase/adducin N-terminal domain"/>
    <property type="match status" value="1"/>
</dbReference>
<sequence length="181" mass="20050">MKSLWNKTAKCENDLLALRVYTSRLLGQEPALVLHGGGNTSVKANTSNIFGEPEELLYVKGSGWDLASIEAAGFAPVKLDVLKKMVMLDQLSDTEMVRVQRSAMTDPNAPNPSVEAILHAIIPFRYVDHTHADAVVTITNTENGAERIRQIYGKRVLIVPYVMPGFILAKKIYEMRIPSIN</sequence>